<feature type="compositionally biased region" description="Low complexity" evidence="4">
    <location>
        <begin position="89"/>
        <end position="113"/>
    </location>
</feature>
<dbReference type="AlphaFoldDB" id="A0A919VJB7"/>
<feature type="domain" description="Penicillin-binding protein transpeptidase" evidence="6">
    <location>
        <begin position="372"/>
        <end position="677"/>
    </location>
</feature>
<evidence type="ECO:0000256" key="4">
    <source>
        <dbReference type="SAM" id="MobiDB-lite"/>
    </source>
</evidence>
<organism evidence="8 9">
    <name type="scientific">Actinoplanes auranticolor</name>
    <dbReference type="NCBI Taxonomy" id="47988"/>
    <lineage>
        <taxon>Bacteria</taxon>
        <taxon>Bacillati</taxon>
        <taxon>Actinomycetota</taxon>
        <taxon>Actinomycetes</taxon>
        <taxon>Micromonosporales</taxon>
        <taxon>Micromonosporaceae</taxon>
        <taxon>Actinoplanes</taxon>
    </lineage>
</organism>
<comment type="similarity">
    <text evidence="2">Belongs to the transpeptidase family.</text>
</comment>
<evidence type="ECO:0000313" key="9">
    <source>
        <dbReference type="Proteomes" id="UP000681340"/>
    </source>
</evidence>
<dbReference type="GO" id="GO:0005886">
    <property type="term" value="C:plasma membrane"/>
    <property type="evidence" value="ECO:0007669"/>
    <property type="project" value="TreeGrafter"/>
</dbReference>
<dbReference type="Proteomes" id="UP000681340">
    <property type="component" value="Unassembled WGS sequence"/>
</dbReference>
<evidence type="ECO:0000256" key="2">
    <source>
        <dbReference type="ARBA" id="ARBA00007171"/>
    </source>
</evidence>
<evidence type="ECO:0000259" key="6">
    <source>
        <dbReference type="Pfam" id="PF00905"/>
    </source>
</evidence>
<dbReference type="PANTHER" id="PTHR30627:SF1">
    <property type="entry name" value="PEPTIDOGLYCAN D,D-TRANSPEPTIDASE FTSI"/>
    <property type="match status" value="1"/>
</dbReference>
<keyword evidence="5" id="KW-1133">Transmembrane helix</keyword>
<dbReference type="InterPro" id="IPR050515">
    <property type="entry name" value="Beta-lactam/transpept"/>
</dbReference>
<evidence type="ECO:0000256" key="1">
    <source>
        <dbReference type="ARBA" id="ARBA00004370"/>
    </source>
</evidence>
<accession>A0A919VJB7</accession>
<comment type="caution">
    <text evidence="8">The sequence shown here is derived from an EMBL/GenBank/DDBJ whole genome shotgun (WGS) entry which is preliminary data.</text>
</comment>
<reference evidence="8" key="1">
    <citation type="submission" date="2021-03" db="EMBL/GenBank/DDBJ databases">
        <title>Whole genome shotgun sequence of Actinoplanes auranticolor NBRC 12245.</title>
        <authorList>
            <person name="Komaki H."/>
            <person name="Tamura T."/>
        </authorList>
    </citation>
    <scope>NUCLEOTIDE SEQUENCE</scope>
    <source>
        <strain evidence="8">NBRC 12245</strain>
    </source>
</reference>
<feature type="domain" description="Penicillin-binding protein dimerisation" evidence="7">
    <location>
        <begin position="170"/>
        <end position="316"/>
    </location>
</feature>
<dbReference type="Gene3D" id="3.40.710.10">
    <property type="entry name" value="DD-peptidase/beta-lactamase superfamily"/>
    <property type="match status" value="1"/>
</dbReference>
<feature type="region of interest" description="Disordered" evidence="4">
    <location>
        <begin position="1"/>
        <end position="118"/>
    </location>
</feature>
<dbReference type="SUPFAM" id="SSF56519">
    <property type="entry name" value="Penicillin binding protein dimerisation domain"/>
    <property type="match status" value="1"/>
</dbReference>
<dbReference type="Gene3D" id="3.30.450.330">
    <property type="match status" value="1"/>
</dbReference>
<dbReference type="Gene3D" id="3.90.1310.10">
    <property type="entry name" value="Penicillin-binding protein 2a (Domain 2)"/>
    <property type="match status" value="1"/>
</dbReference>
<dbReference type="InterPro" id="IPR005311">
    <property type="entry name" value="PBP_dimer"/>
</dbReference>
<keyword evidence="3 5" id="KW-0472">Membrane</keyword>
<dbReference type="SUPFAM" id="SSF56601">
    <property type="entry name" value="beta-lactamase/transpeptidase-like"/>
    <property type="match status" value="1"/>
</dbReference>
<proteinExistence type="inferred from homology"/>
<evidence type="ECO:0000313" key="8">
    <source>
        <dbReference type="EMBL" id="GIM64398.1"/>
    </source>
</evidence>
<evidence type="ECO:0000256" key="3">
    <source>
        <dbReference type="ARBA" id="ARBA00023136"/>
    </source>
</evidence>
<name>A0A919VJB7_9ACTN</name>
<gene>
    <name evidence="8" type="ORF">Aau02nite_10110</name>
</gene>
<dbReference type="GO" id="GO:0008658">
    <property type="term" value="F:penicillin binding"/>
    <property type="evidence" value="ECO:0007669"/>
    <property type="project" value="InterPro"/>
</dbReference>
<evidence type="ECO:0000256" key="5">
    <source>
        <dbReference type="SAM" id="Phobius"/>
    </source>
</evidence>
<dbReference type="InterPro" id="IPR012338">
    <property type="entry name" value="Beta-lactam/transpept-like"/>
</dbReference>
<keyword evidence="8" id="KW-0132">Cell division</keyword>
<sequence length="697" mass="73498">MPLMRGTPTMPRDRPYVPRDQAAPRGAAGDPLRDALDLLGTRRTARHPAPPVAAQPLPEVPAQAPRRSPEQPRPRPSALPRQRRRSPESAPGRRPQRRPASPATSSASRQPRPQLQLAGSRRRIRLATVFALALFTAIGVRLVVLQVSQSPEELELLLAEQRNRLVQVELPAARGSIVDRSGAVLARSVEARYVYADPELIQNPRVAADRLAPLLGVAPSRLARLMAKQKRPDGTDSRFEYLARGVDIPVAHAVDGLDLTGIGIGRDERRDVPGADLAANLIGFTGADRTGLEGLEARYDDVLRGQDGRMTYERGNPGVDDGRLAKEIPSGYHRLTRARPGATLHLTIDRDLQFQTQRALCPALARAGATFGAAVVLDVRTGEVLTQASCPGYNAAKPLQSEPAERADVASSIAAEPGSTHKAFVVAAALQEGLITAETTVPAGGPLVRGGTPFVDEHPQPPGTRLTIPRVLAYSSNVGTIAVADRLGPQRIFAYQKLFGLGTATGEGMPGESAGRLLPPGQWSPSAPGSVPIGTSVDATLIQMAAGYAAIANDGTYIAPRLVRSTVDADGTVTPAAAPETRRVLSPGVAAEVRRMLEAVVVVPGATGRLAAVPGYRVAGKTGTVDRLVDGRYTSANAVSFIGMAPAEAPRFVVAVSAAVPQGGGGEVAAPAFSDIMGLTLSRYRVPPSTTRPPAFR</sequence>
<feature type="transmembrane region" description="Helical" evidence="5">
    <location>
        <begin position="124"/>
        <end position="144"/>
    </location>
</feature>
<evidence type="ECO:0000259" key="7">
    <source>
        <dbReference type="Pfam" id="PF03717"/>
    </source>
</evidence>
<keyword evidence="8" id="KW-0131">Cell cycle</keyword>
<comment type="subcellular location">
    <subcellularLocation>
        <location evidence="1">Membrane</location>
    </subcellularLocation>
</comment>
<dbReference type="GO" id="GO:0051301">
    <property type="term" value="P:cell division"/>
    <property type="evidence" value="ECO:0007669"/>
    <property type="project" value="UniProtKB-KW"/>
</dbReference>
<keyword evidence="5" id="KW-0812">Transmembrane</keyword>
<keyword evidence="9" id="KW-1185">Reference proteome</keyword>
<protein>
    <submittedName>
        <fullName evidence="8">Cell division protein</fullName>
    </submittedName>
</protein>
<dbReference type="EMBL" id="BOQL01000011">
    <property type="protein sequence ID" value="GIM64398.1"/>
    <property type="molecule type" value="Genomic_DNA"/>
</dbReference>
<dbReference type="Pfam" id="PF00905">
    <property type="entry name" value="Transpeptidase"/>
    <property type="match status" value="1"/>
</dbReference>
<dbReference type="InterPro" id="IPR001460">
    <property type="entry name" value="PCN-bd_Tpept"/>
</dbReference>
<dbReference type="InterPro" id="IPR036138">
    <property type="entry name" value="PBP_dimer_sf"/>
</dbReference>
<dbReference type="GO" id="GO:0071555">
    <property type="term" value="P:cell wall organization"/>
    <property type="evidence" value="ECO:0007669"/>
    <property type="project" value="TreeGrafter"/>
</dbReference>
<dbReference type="Pfam" id="PF03717">
    <property type="entry name" value="PBP_dimer"/>
    <property type="match status" value="1"/>
</dbReference>
<dbReference type="PANTHER" id="PTHR30627">
    <property type="entry name" value="PEPTIDOGLYCAN D,D-TRANSPEPTIDASE"/>
    <property type="match status" value="1"/>
</dbReference>